<organism evidence="4 5">
    <name type="scientific">Euphydryas editha</name>
    <name type="common">Edith's checkerspot</name>
    <dbReference type="NCBI Taxonomy" id="104508"/>
    <lineage>
        <taxon>Eukaryota</taxon>
        <taxon>Metazoa</taxon>
        <taxon>Ecdysozoa</taxon>
        <taxon>Arthropoda</taxon>
        <taxon>Hexapoda</taxon>
        <taxon>Insecta</taxon>
        <taxon>Pterygota</taxon>
        <taxon>Neoptera</taxon>
        <taxon>Endopterygota</taxon>
        <taxon>Lepidoptera</taxon>
        <taxon>Glossata</taxon>
        <taxon>Ditrysia</taxon>
        <taxon>Papilionoidea</taxon>
        <taxon>Nymphalidae</taxon>
        <taxon>Nymphalinae</taxon>
        <taxon>Euphydryas</taxon>
    </lineage>
</organism>
<evidence type="ECO:0000259" key="3">
    <source>
        <dbReference type="Pfam" id="PF19314"/>
    </source>
</evidence>
<reference evidence="4" key="1">
    <citation type="submission" date="2022-03" db="EMBL/GenBank/DDBJ databases">
        <authorList>
            <person name="Tunstrom K."/>
        </authorList>
    </citation>
    <scope>NUCLEOTIDE SEQUENCE</scope>
</reference>
<comment type="similarity">
    <text evidence="1">Belongs to the FHIP family.</text>
</comment>
<dbReference type="PANTHER" id="PTHR21705:SF11">
    <property type="entry name" value="FHIP FAMILY PROTEIN CG3558"/>
    <property type="match status" value="1"/>
</dbReference>
<dbReference type="Proteomes" id="UP001153954">
    <property type="component" value="Unassembled WGS sequence"/>
</dbReference>
<evidence type="ECO:0000313" key="4">
    <source>
        <dbReference type="EMBL" id="CAH2095478.1"/>
    </source>
</evidence>
<evidence type="ECO:0000256" key="1">
    <source>
        <dbReference type="ARBA" id="ARBA00024336"/>
    </source>
</evidence>
<keyword evidence="5" id="KW-1185">Reference proteome</keyword>
<dbReference type="InterPro" id="IPR019384">
    <property type="entry name" value="FHIP"/>
</dbReference>
<dbReference type="AlphaFoldDB" id="A0AAU9UBU0"/>
<accession>A0AAU9UBU0</accession>
<name>A0AAU9UBU0_EUPED</name>
<comment type="caution">
    <text evidence="4">The sequence shown here is derived from an EMBL/GenBank/DDBJ whole genome shotgun (WGS) entry which is preliminary data.</text>
</comment>
<protein>
    <recommendedName>
        <fullName evidence="3">FHF complex subunit HOOK-interacting protein C-terminal domain-containing protein</fullName>
    </recommendedName>
</protein>
<proteinExistence type="inferred from homology"/>
<gene>
    <name evidence="4" type="ORF">EEDITHA_LOCUS10921</name>
</gene>
<feature type="domain" description="FHF complex subunit HOOK-interacting protein C-terminal" evidence="3">
    <location>
        <begin position="682"/>
        <end position="775"/>
    </location>
</feature>
<sequence>MSWLRTTSLTFARQLSRTLDPRHDYEPQACYNSFCKHWQQAHDIIIKSQPQHLHDDVLGVVNHLEQLTTLLVLEARAREINRMSSPASCLEYLLSENLLDKLYEWAICTGKYENAVRLEQLKLFGNLISHYGSQVIAAEPFLRPLLKLLSGFRNQLPPPNLESQLVSVLNQLCVLLMQNMKFIDLFFLMTHTQNGSQAEFIIGRLLLSSVHIEGSAGSVARDAFLLCAKMSAKCPPLAHCLLAGNACPILATGLSGLYSLLPRSLSVSRLTPDDVNRVHKLTLFIDSLEFCNAVAQVAHPSIRKHLLDLLYQGFLVPVMGPALLQKRAGSLQSGSAEQATAMAYLELLLRCVTSGGLLRVILHFLFTYEYDGIKVIDVLLGRLEGNNQLCLVTLSLMETLIDLNCEDVMLELVYKYLLNGNHLMAMYRHKLSDPEPYRDAAVAFLGLRPRCCMRPVEKTRQWVDDLALSGRRVLDFKREDENRRVNGMHGDIVMTNLVHEVNFDYGNPNETLYNNYHAYLCDARFEIVSRSIACANWSYKYDSIPPKRETNNNLTKETKEIDTQTPMREQDSLVSVCTSGYDTLKTSDTSEKEPHSLNSLNEVAENSKVIEQQCNETKDSDSLTSFGESSGYDSFKYRVDENEDDGFAEDSFRKSFVKSTDTRMYDEVPSVRNWRVSAETIIGPLILSLLKKAANFLESDVSITCRVSSILSKLASLPTPLLTVLLLCPGFVLQPNVPSLFQILNRLKEEIDELTNGLDNTSELVDKARVFLIQREMTLVKSRAQTNEDSQPRPNSPAQRGDDSPFKRVEAKRRSFSSSFSNMFNKKTSLSPTQHNSHSLQNSVNNSSAQRLPIFTQEAYWNQSITLRSVLNAVILDEWLKELSALCEEQALRLSADCYENDTYIRSVAL</sequence>
<evidence type="ECO:0000256" key="2">
    <source>
        <dbReference type="SAM" id="MobiDB-lite"/>
    </source>
</evidence>
<dbReference type="Pfam" id="PF19314">
    <property type="entry name" value="DUF5917"/>
    <property type="match status" value="1"/>
</dbReference>
<feature type="compositionally biased region" description="Polar residues" evidence="2">
    <location>
        <begin position="783"/>
        <end position="798"/>
    </location>
</feature>
<evidence type="ECO:0000313" key="5">
    <source>
        <dbReference type="Proteomes" id="UP001153954"/>
    </source>
</evidence>
<feature type="region of interest" description="Disordered" evidence="2">
    <location>
        <begin position="782"/>
        <end position="808"/>
    </location>
</feature>
<dbReference type="PANTHER" id="PTHR21705">
    <property type="entry name" value="RAI16 PROTEIN-RELATED"/>
    <property type="match status" value="1"/>
</dbReference>
<dbReference type="Pfam" id="PF10257">
    <property type="entry name" value="RAI16-like"/>
    <property type="match status" value="1"/>
</dbReference>
<dbReference type="EMBL" id="CAKOGL010000015">
    <property type="protein sequence ID" value="CAH2095478.1"/>
    <property type="molecule type" value="Genomic_DNA"/>
</dbReference>
<dbReference type="InterPro" id="IPR045669">
    <property type="entry name" value="FHIP_C"/>
</dbReference>